<dbReference type="InterPro" id="IPR017941">
    <property type="entry name" value="Rieske_2Fe-2S"/>
</dbReference>
<keyword evidence="2" id="KW-0479">Metal-binding</keyword>
<evidence type="ECO:0000256" key="5">
    <source>
        <dbReference type="SAM" id="MobiDB-lite"/>
    </source>
</evidence>
<accession>A0A7J5U4G9</accession>
<protein>
    <submittedName>
        <fullName evidence="7">Rieske 2Fe-2S domain-containing protein</fullName>
    </submittedName>
</protein>
<organism evidence="7 8">
    <name type="scientific">Rudanella paleaurantiibacter</name>
    <dbReference type="NCBI Taxonomy" id="2614655"/>
    <lineage>
        <taxon>Bacteria</taxon>
        <taxon>Pseudomonadati</taxon>
        <taxon>Bacteroidota</taxon>
        <taxon>Cytophagia</taxon>
        <taxon>Cytophagales</taxon>
        <taxon>Cytophagaceae</taxon>
        <taxon>Rudanella</taxon>
    </lineage>
</organism>
<keyword evidence="1" id="KW-0001">2Fe-2S</keyword>
<gene>
    <name evidence="7" type="ORF">F5984_01295</name>
</gene>
<evidence type="ECO:0000256" key="2">
    <source>
        <dbReference type="ARBA" id="ARBA00022723"/>
    </source>
</evidence>
<name>A0A7J5U4G9_9BACT</name>
<evidence type="ECO:0000256" key="1">
    <source>
        <dbReference type="ARBA" id="ARBA00022714"/>
    </source>
</evidence>
<proteinExistence type="predicted"/>
<dbReference type="Gene3D" id="2.102.10.10">
    <property type="entry name" value="Rieske [2Fe-2S] iron-sulphur domain"/>
    <property type="match status" value="1"/>
</dbReference>
<dbReference type="InterPro" id="IPR036922">
    <property type="entry name" value="Rieske_2Fe-2S_sf"/>
</dbReference>
<reference evidence="7 8" key="1">
    <citation type="submission" date="2019-10" db="EMBL/GenBank/DDBJ databases">
        <title>Rudanella paleaurantiibacter sp. nov., isolated from sludge.</title>
        <authorList>
            <person name="Xu S.Q."/>
        </authorList>
    </citation>
    <scope>NUCLEOTIDE SEQUENCE [LARGE SCALE GENOMIC DNA]</scope>
    <source>
        <strain evidence="7 8">HX-22-17</strain>
    </source>
</reference>
<dbReference type="SUPFAM" id="SSF50022">
    <property type="entry name" value="ISP domain"/>
    <property type="match status" value="1"/>
</dbReference>
<feature type="domain" description="Rieske" evidence="6">
    <location>
        <begin position="96"/>
        <end position="166"/>
    </location>
</feature>
<comment type="caution">
    <text evidence="7">The sequence shown here is derived from an EMBL/GenBank/DDBJ whole genome shotgun (WGS) entry which is preliminary data.</text>
</comment>
<feature type="region of interest" description="Disordered" evidence="5">
    <location>
        <begin position="42"/>
        <end position="62"/>
    </location>
</feature>
<evidence type="ECO:0000256" key="3">
    <source>
        <dbReference type="ARBA" id="ARBA00023004"/>
    </source>
</evidence>
<dbReference type="EMBL" id="WELI01000001">
    <property type="protein sequence ID" value="KAB7732621.1"/>
    <property type="molecule type" value="Genomic_DNA"/>
</dbReference>
<dbReference type="RefSeq" id="WP_152122089.1">
    <property type="nucleotide sequence ID" value="NZ_WELI01000001.1"/>
</dbReference>
<evidence type="ECO:0000259" key="6">
    <source>
        <dbReference type="PROSITE" id="PS51296"/>
    </source>
</evidence>
<dbReference type="PROSITE" id="PS51296">
    <property type="entry name" value="RIESKE"/>
    <property type="match status" value="1"/>
</dbReference>
<sequence length="168" mass="17499">MQSEVTTEPINRGQFLRSLGLSSGALMALYCMGTLTSCSSSNEPATVTPAPTPGAGTGLTGNLDPTKGVVDFTIDLNNTTYSKLKTEGEFVQLGQIVVANAQGTLVALSNVCTHQGGQLSYRKANNDFQCNVHAGLFTTTGAVKQSPPTAPVKAYKATRTGDSLRIVA</sequence>
<dbReference type="GO" id="GO:0051537">
    <property type="term" value="F:2 iron, 2 sulfur cluster binding"/>
    <property type="evidence" value="ECO:0007669"/>
    <property type="project" value="UniProtKB-KW"/>
</dbReference>
<keyword evidence="3" id="KW-0408">Iron</keyword>
<evidence type="ECO:0000256" key="4">
    <source>
        <dbReference type="ARBA" id="ARBA00023014"/>
    </source>
</evidence>
<dbReference type="CDD" id="cd03467">
    <property type="entry name" value="Rieske"/>
    <property type="match status" value="1"/>
</dbReference>
<evidence type="ECO:0000313" key="7">
    <source>
        <dbReference type="EMBL" id="KAB7732621.1"/>
    </source>
</evidence>
<keyword evidence="8" id="KW-1185">Reference proteome</keyword>
<dbReference type="Pfam" id="PF00355">
    <property type="entry name" value="Rieske"/>
    <property type="match status" value="1"/>
</dbReference>
<dbReference type="GO" id="GO:0046872">
    <property type="term" value="F:metal ion binding"/>
    <property type="evidence" value="ECO:0007669"/>
    <property type="project" value="UniProtKB-KW"/>
</dbReference>
<dbReference type="AlphaFoldDB" id="A0A7J5U4G9"/>
<dbReference type="Proteomes" id="UP000488299">
    <property type="component" value="Unassembled WGS sequence"/>
</dbReference>
<evidence type="ECO:0000313" key="8">
    <source>
        <dbReference type="Proteomes" id="UP000488299"/>
    </source>
</evidence>
<keyword evidence="4" id="KW-0411">Iron-sulfur</keyword>